<gene>
    <name evidence="2" type="ORF">OKE68_06760</name>
</gene>
<dbReference type="Gene3D" id="2.160.20.120">
    <property type="match status" value="1"/>
</dbReference>
<comment type="caution">
    <text evidence="2">The sequence shown here is derived from an EMBL/GenBank/DDBJ whole genome shotgun (WGS) entry which is preliminary data.</text>
</comment>
<name>A0AAP3AR93_RIEAN</name>
<dbReference type="AlphaFoldDB" id="A0AAP3AR93"/>
<protein>
    <submittedName>
        <fullName evidence="2">DUF2807 domain-containing protein</fullName>
    </submittedName>
</protein>
<dbReference type="InterPro" id="IPR021255">
    <property type="entry name" value="DUF2807"/>
</dbReference>
<accession>A0AAP3AR93</accession>
<organism evidence="2 3">
    <name type="scientific">Riemerella anatipestifer</name>
    <name type="common">Moraxella anatipestifer</name>
    <dbReference type="NCBI Taxonomy" id="34085"/>
    <lineage>
        <taxon>Bacteria</taxon>
        <taxon>Pseudomonadati</taxon>
        <taxon>Bacteroidota</taxon>
        <taxon>Flavobacteriia</taxon>
        <taxon>Flavobacteriales</taxon>
        <taxon>Weeksellaceae</taxon>
        <taxon>Riemerella</taxon>
    </lineage>
</organism>
<proteinExistence type="predicted"/>
<sequence>MKHYIYLLVSVFLWSSCGKVTPEGEIKSEDTPLEVFNKLELEGKYRLFFTQGEENFVNVETYPNLISNLKIKVEDSTLKIIEKRPTGNVDFYTVTVYSKTPLKQISISDSVEMNVSGDIKTPTLKINLKNQGKFIGAIKTSKAEVQMTEKSRANFSGVTKEAVLKISDTASIIAPYWTVDYFDIQSKNGNYAEINTKEEISGKVENTAKLVYYGNPIRKLKIDKDTRVENKEKP</sequence>
<dbReference type="EMBL" id="JAOZYT010000036">
    <property type="protein sequence ID" value="MCW0524009.1"/>
    <property type="molecule type" value="Genomic_DNA"/>
</dbReference>
<evidence type="ECO:0000313" key="2">
    <source>
        <dbReference type="EMBL" id="MCW0524009.1"/>
    </source>
</evidence>
<evidence type="ECO:0000313" key="3">
    <source>
        <dbReference type="Proteomes" id="UP001207440"/>
    </source>
</evidence>
<dbReference type="RefSeq" id="WP_064970470.1">
    <property type="nucleotide sequence ID" value="NZ_CP029760.1"/>
</dbReference>
<reference evidence="2" key="1">
    <citation type="submission" date="2022-10" db="EMBL/GenBank/DDBJ databases">
        <title>Sifting through the core-genome to identify putative cross-protective antigens against Riemerella anatipestifer.</title>
        <authorList>
            <person name="Zheng X."/>
            <person name="Zhang W."/>
        </authorList>
    </citation>
    <scope>NUCLEOTIDE SEQUENCE</scope>
    <source>
        <strain evidence="2">ZWRA178</strain>
    </source>
</reference>
<dbReference type="Pfam" id="PF10988">
    <property type="entry name" value="DUF2807"/>
    <property type="match status" value="1"/>
</dbReference>
<dbReference type="PROSITE" id="PS51257">
    <property type="entry name" value="PROKAR_LIPOPROTEIN"/>
    <property type="match status" value="1"/>
</dbReference>
<evidence type="ECO:0000259" key="1">
    <source>
        <dbReference type="Pfam" id="PF10988"/>
    </source>
</evidence>
<feature type="domain" description="Putative auto-transporter adhesin head GIN" evidence="1">
    <location>
        <begin position="36"/>
        <end position="216"/>
    </location>
</feature>
<dbReference type="Proteomes" id="UP001207440">
    <property type="component" value="Unassembled WGS sequence"/>
</dbReference>